<dbReference type="InterPro" id="IPR048394">
    <property type="entry name" value="FakA-like_M"/>
</dbReference>
<evidence type="ECO:0000256" key="1">
    <source>
        <dbReference type="SAM" id="MobiDB-lite"/>
    </source>
</evidence>
<evidence type="ECO:0000313" key="4">
    <source>
        <dbReference type="Proteomes" id="UP000004367"/>
    </source>
</evidence>
<keyword evidence="4" id="KW-1185">Reference proteome</keyword>
<dbReference type="InterPro" id="IPR036117">
    <property type="entry name" value="DhaL_dom_sf"/>
</dbReference>
<dbReference type="InterPro" id="IPR033470">
    <property type="entry name" value="FakA-like_C"/>
</dbReference>
<dbReference type="PANTHER" id="PTHR33434">
    <property type="entry name" value="DEGV DOMAIN-CONTAINING PROTEIN DR_1986-RELATED"/>
    <property type="match status" value="1"/>
</dbReference>
<reference evidence="3 4" key="1">
    <citation type="submission" date="2012-02" db="EMBL/GenBank/DDBJ databases">
        <title>Whole genome shotgun sequence of Mobilicoccus pelagius NBRC 104925.</title>
        <authorList>
            <person name="Yoshida Y."/>
            <person name="Hosoyama A."/>
            <person name="Tsuchikane K."/>
            <person name="Katsumata H."/>
            <person name="Yamazaki S."/>
            <person name="Fujita N."/>
        </authorList>
    </citation>
    <scope>NUCLEOTIDE SEQUENCE [LARGE SCALE GENOMIC DNA]</scope>
    <source>
        <strain evidence="3 4">NBRC 104925</strain>
    </source>
</reference>
<proteinExistence type="predicted"/>
<accession>H5UNF3</accession>
<dbReference type="InterPro" id="IPR050270">
    <property type="entry name" value="DegV_domain_contain"/>
</dbReference>
<dbReference type="OrthoDB" id="9760324at2"/>
<dbReference type="STRING" id="1089455.MOPEL_007_00770"/>
<name>H5UNF3_9MICO</name>
<dbReference type="Pfam" id="PF13684">
    <property type="entry name" value="FakA-like_C"/>
    <property type="match status" value="1"/>
</dbReference>
<dbReference type="GO" id="GO:0006071">
    <property type="term" value="P:glycerol metabolic process"/>
    <property type="evidence" value="ECO:0007669"/>
    <property type="project" value="InterPro"/>
</dbReference>
<dbReference type="PROSITE" id="PS51480">
    <property type="entry name" value="DHAL"/>
    <property type="match status" value="1"/>
</dbReference>
<dbReference type="RefSeq" id="WP_009481159.1">
    <property type="nucleotide sequence ID" value="NZ_BAFE01000007.1"/>
</dbReference>
<feature type="region of interest" description="Disordered" evidence="1">
    <location>
        <begin position="344"/>
        <end position="433"/>
    </location>
</feature>
<evidence type="ECO:0000259" key="2">
    <source>
        <dbReference type="PROSITE" id="PS51480"/>
    </source>
</evidence>
<feature type="region of interest" description="Disordered" evidence="1">
    <location>
        <begin position="1"/>
        <end position="24"/>
    </location>
</feature>
<dbReference type="eggNOG" id="COG1461">
    <property type="taxonomic scope" value="Bacteria"/>
</dbReference>
<feature type="domain" description="DhaL" evidence="2">
    <location>
        <begin position="34"/>
        <end position="241"/>
    </location>
</feature>
<dbReference type="EMBL" id="BAFE01000007">
    <property type="protein sequence ID" value="GAB47261.1"/>
    <property type="molecule type" value="Genomic_DNA"/>
</dbReference>
<dbReference type="PANTHER" id="PTHR33434:SF4">
    <property type="entry name" value="PHOSPHATASE PROTEIN"/>
    <property type="match status" value="1"/>
</dbReference>
<feature type="compositionally biased region" description="Basic and acidic residues" evidence="1">
    <location>
        <begin position="352"/>
        <end position="371"/>
    </location>
</feature>
<feature type="compositionally biased region" description="Low complexity" evidence="1">
    <location>
        <begin position="372"/>
        <end position="385"/>
    </location>
</feature>
<protein>
    <recommendedName>
        <fullName evidence="2">DhaL domain-containing protein</fullName>
    </recommendedName>
</protein>
<gene>
    <name evidence="3" type="ORF">MOPEL_007_00770</name>
</gene>
<dbReference type="SUPFAM" id="SSF101473">
    <property type="entry name" value="DhaL-like"/>
    <property type="match status" value="1"/>
</dbReference>
<dbReference type="Gene3D" id="1.25.40.340">
    <property type="match status" value="1"/>
</dbReference>
<comment type="caution">
    <text evidence="3">The sequence shown here is derived from an EMBL/GenBank/DDBJ whole genome shotgun (WGS) entry which is preliminary data.</text>
</comment>
<evidence type="ECO:0000313" key="3">
    <source>
        <dbReference type="EMBL" id="GAB47261.1"/>
    </source>
</evidence>
<dbReference type="Proteomes" id="UP000004367">
    <property type="component" value="Unassembled WGS sequence"/>
</dbReference>
<dbReference type="InterPro" id="IPR004007">
    <property type="entry name" value="DhaL_dom"/>
</dbReference>
<sequence length="664" mass="66392">MTEIPVTHGTQGVPDDAPAHDAARPGPLEILDAAALRRWLFRAREDLGRHRAAVDALNVFPVPDGDTGTNLHLTLHAGLRAFLDALLVKAHEGEGAPGVVEGTALLARATLFAARGNSGVILSQLLAGLAAAVASSPGVDDSGIDGPLLAAVLEEADRRARRAVAHPVEGTILTVARASAEAASSAVAAGTTSLADVVATACDAARAALARTPGQLEALARAGVVDAGGAGFVVVLEALRAVVAGSPDGTDDADTALLPWSEGTGAPCTPEEVAPAYEVMYLLDGLADRAAERLRSRLGEIGDSVLVAGDAALRTVHVHTDEPGLAVEAGMDAGRPYAVRITSLREATPSRVSDDDTARPEVGDGDGRRSGGDVSLRCASPSRPSAGGGSASSDRGEYGSAPTKTGPAGPTSPPLLLDGDVPASSAAREPAAHVSDVPAPRALGVVACVQAPHLEPLVRAHGAVVLADAPGRRVTPSQFVEAARRTGAGRVAVLPDDGDAVLAASAAAEIAAEDGIDLVVVPAAHLVQGLAALAVADLDDPDSVAGMAEAAAAVRCGFVATATSSGETDAGPCRPGDVLGVVEDTVTTVGSDARAVAVDLVHGLLRGDDASGEIPAEIVTIVEGQGRVGLGAEVADDLGGVLDEAEIVVLDGGQAVYDLLIGVE</sequence>
<organism evidence="3 4">
    <name type="scientific">Mobilicoccus pelagius NBRC 104925</name>
    <dbReference type="NCBI Taxonomy" id="1089455"/>
    <lineage>
        <taxon>Bacteria</taxon>
        <taxon>Bacillati</taxon>
        <taxon>Actinomycetota</taxon>
        <taxon>Actinomycetes</taxon>
        <taxon>Micrococcales</taxon>
        <taxon>Dermatophilaceae</taxon>
        <taxon>Mobilicoccus</taxon>
    </lineage>
</organism>
<dbReference type="GO" id="GO:0004371">
    <property type="term" value="F:glycerone kinase activity"/>
    <property type="evidence" value="ECO:0007669"/>
    <property type="project" value="InterPro"/>
</dbReference>
<dbReference type="SMART" id="SM01120">
    <property type="entry name" value="Dak2"/>
    <property type="match status" value="1"/>
</dbReference>
<dbReference type="Pfam" id="PF21645">
    <property type="entry name" value="FakA-like_M"/>
    <property type="match status" value="1"/>
</dbReference>
<dbReference type="Pfam" id="PF02734">
    <property type="entry name" value="Dak2"/>
    <property type="match status" value="1"/>
</dbReference>
<dbReference type="SMART" id="SM01121">
    <property type="entry name" value="Dak1_2"/>
    <property type="match status" value="1"/>
</dbReference>
<dbReference type="AlphaFoldDB" id="H5UNF3"/>